<feature type="region of interest" description="Disordered" evidence="1">
    <location>
        <begin position="1"/>
        <end position="63"/>
    </location>
</feature>
<evidence type="ECO:0000313" key="2">
    <source>
        <dbReference type="EMBL" id="OOL80795.1"/>
    </source>
</evidence>
<evidence type="ECO:0000256" key="1">
    <source>
        <dbReference type="SAM" id="MobiDB-lite"/>
    </source>
</evidence>
<protein>
    <submittedName>
        <fullName evidence="2">Uncharacterized protein</fullName>
    </submittedName>
</protein>
<dbReference type="AlphaFoldDB" id="A0A1S8KMS7"/>
<comment type="caution">
    <text evidence="2">The sequence shown here is derived from an EMBL/GenBank/DDBJ whole genome shotgun (WGS) entry which is preliminary data.</text>
</comment>
<gene>
    <name evidence="3" type="ORF">B8A44_04470</name>
    <name evidence="2" type="ORF">BWX42_02510</name>
</gene>
<proteinExistence type="predicted"/>
<dbReference type="GeneID" id="42694579"/>
<dbReference type="Proteomes" id="UP000249099">
    <property type="component" value="Unassembled WGS sequence"/>
</dbReference>
<dbReference type="EMBL" id="NAQV01000012">
    <property type="protein sequence ID" value="RAN63670.1"/>
    <property type="molecule type" value="Genomic_DNA"/>
</dbReference>
<evidence type="ECO:0000313" key="4">
    <source>
        <dbReference type="Proteomes" id="UP000190409"/>
    </source>
</evidence>
<accession>A0A1S8KMS7</accession>
<reference evidence="2 4" key="1">
    <citation type="submission" date="2017-01" db="EMBL/GenBank/DDBJ databases">
        <title>Complete Genome Sequence of Dolosigranulum pigrum isolated from a Patient with interstitial lung disease.</title>
        <authorList>
            <person name="Mukhopadhyay R."/>
            <person name="Joaquin J."/>
            <person name="Hogue R."/>
            <person name="Fitzgerald S."/>
            <person name="Jospin G."/>
            <person name="Eisen J.A."/>
            <person name="Chaturvedi V."/>
        </authorList>
    </citation>
    <scope>NUCLEOTIDE SEQUENCE [LARGE SCALE GENOMIC DNA]</scope>
    <source>
        <strain evidence="2 4">15S00348</strain>
    </source>
</reference>
<reference evidence="3 5" key="2">
    <citation type="submission" date="2017-03" db="EMBL/GenBank/DDBJ databases">
        <title>wgs assembly of Dolosigranulum pigrum KPL CDC strains.</title>
        <authorList>
            <person name="Brugger S.D."/>
            <person name="Pettigrew M."/>
            <person name="Kong Y."/>
            <person name="Lemon K.P."/>
        </authorList>
    </citation>
    <scope>NUCLEOTIDE SEQUENCE [LARGE SCALE GENOMIC DNA]</scope>
    <source>
        <strain evidence="3 5">KPL1931_CDC4294-98</strain>
    </source>
</reference>
<dbReference type="Proteomes" id="UP000190409">
    <property type="component" value="Unassembled WGS sequence"/>
</dbReference>
<evidence type="ECO:0000313" key="3">
    <source>
        <dbReference type="EMBL" id="RAN63670.1"/>
    </source>
</evidence>
<name>A0A1S8KMS7_9LACT</name>
<sequence>MSEKEKETQPELTGDEKTVEKEPTDPKASKNTVVGEVKEVDSPLNGDAEAVEAPQDPQLVDEA</sequence>
<dbReference type="RefSeq" id="WP_004636315.1">
    <property type="nucleotide sequence ID" value="NZ_CAJHJL010000001.1"/>
</dbReference>
<feature type="compositionally biased region" description="Basic and acidic residues" evidence="1">
    <location>
        <begin position="1"/>
        <end position="28"/>
    </location>
</feature>
<evidence type="ECO:0000313" key="5">
    <source>
        <dbReference type="Proteomes" id="UP000249099"/>
    </source>
</evidence>
<dbReference type="EMBL" id="MUYF01000003">
    <property type="protein sequence ID" value="OOL80795.1"/>
    <property type="molecule type" value="Genomic_DNA"/>
</dbReference>
<organism evidence="2 4">
    <name type="scientific">Dolosigranulum pigrum</name>
    <dbReference type="NCBI Taxonomy" id="29394"/>
    <lineage>
        <taxon>Bacteria</taxon>
        <taxon>Bacillati</taxon>
        <taxon>Bacillota</taxon>
        <taxon>Bacilli</taxon>
        <taxon>Lactobacillales</taxon>
        <taxon>Carnobacteriaceae</taxon>
        <taxon>Dolosigranulum</taxon>
    </lineage>
</organism>